<reference evidence="1" key="1">
    <citation type="submission" date="2025-08" db="UniProtKB">
        <authorList>
            <consortium name="Ensembl"/>
        </authorList>
    </citation>
    <scope>IDENTIFICATION</scope>
</reference>
<dbReference type="Proteomes" id="UP000261660">
    <property type="component" value="Unplaced"/>
</dbReference>
<sequence>CKMNFLSNSMSCGHAVGPDYLTVWCLNQLKEGKYLFRCPALVEGTNKLCNKLLSYQEVCKMAALTVKEMEYFEETIARLAAAEFCEIKPVSRPVVEYFRIKFSIQVHCFKSILCLVFILTSAQSAEHMWRGQISPTCVCTAPSVQPIRRRYTISAGSVRGSGRFQAPDLTTAKMTAASTRTFNFCRRVRPSVCLLWRGSLIVRQCEPVLKCGLSVEHSSQYCKNINCPRCHIEFCFVCLKLKLECNKTSFPYKICPSGVAPRQTSIPVWQRK</sequence>
<dbReference type="InParanoid" id="A0A3Q3GVC7"/>
<dbReference type="GeneTree" id="ENSGT00510000050415"/>
<dbReference type="Ensembl" id="ENSLBET00000040015.1">
    <property type="protein sequence ID" value="ENSLBEP00000038437.1"/>
    <property type="gene ID" value="ENSLBEG00000028651.1"/>
</dbReference>
<proteinExistence type="predicted"/>
<protein>
    <recommendedName>
        <fullName evidence="3">RING-type domain-containing protein</fullName>
    </recommendedName>
</protein>
<dbReference type="STRING" id="56723.ENSLBEP00000038437"/>
<name>A0A3Q3GVC7_9LABR</name>
<evidence type="ECO:0000313" key="2">
    <source>
        <dbReference type="Proteomes" id="UP000261660"/>
    </source>
</evidence>
<dbReference type="AlphaFoldDB" id="A0A3Q3GVC7"/>
<evidence type="ECO:0008006" key="3">
    <source>
        <dbReference type="Google" id="ProtNLM"/>
    </source>
</evidence>
<evidence type="ECO:0000313" key="1">
    <source>
        <dbReference type="Ensembl" id="ENSLBEP00000038437.1"/>
    </source>
</evidence>
<accession>A0A3Q3GVC7</accession>
<organism evidence="1 2">
    <name type="scientific">Labrus bergylta</name>
    <name type="common">ballan wrasse</name>
    <dbReference type="NCBI Taxonomy" id="56723"/>
    <lineage>
        <taxon>Eukaryota</taxon>
        <taxon>Metazoa</taxon>
        <taxon>Chordata</taxon>
        <taxon>Craniata</taxon>
        <taxon>Vertebrata</taxon>
        <taxon>Euteleostomi</taxon>
        <taxon>Actinopterygii</taxon>
        <taxon>Neopterygii</taxon>
        <taxon>Teleostei</taxon>
        <taxon>Neoteleostei</taxon>
        <taxon>Acanthomorphata</taxon>
        <taxon>Eupercaria</taxon>
        <taxon>Labriformes</taxon>
        <taxon>Labridae</taxon>
        <taxon>Labrus</taxon>
    </lineage>
</organism>
<keyword evidence="2" id="KW-1185">Reference proteome</keyword>
<reference evidence="1" key="2">
    <citation type="submission" date="2025-09" db="UniProtKB">
        <authorList>
            <consortium name="Ensembl"/>
        </authorList>
    </citation>
    <scope>IDENTIFICATION</scope>
</reference>